<dbReference type="InterPro" id="IPR002346">
    <property type="entry name" value="Mopterin_DH_FAD-bd"/>
</dbReference>
<dbReference type="RefSeq" id="WP_255226365.1">
    <property type="nucleotide sequence ID" value="NZ_JAJEKE010000002.1"/>
</dbReference>
<dbReference type="Gene3D" id="3.30.390.50">
    <property type="entry name" value="CO dehydrogenase flavoprotein, C-terminal domain"/>
    <property type="match status" value="1"/>
</dbReference>
<feature type="domain" description="FAD-binding PCMH-type" evidence="3">
    <location>
        <begin position="2"/>
        <end position="174"/>
    </location>
</feature>
<dbReference type="InterPro" id="IPR036683">
    <property type="entry name" value="CO_DH_flav_C_dom_sf"/>
</dbReference>
<keyword evidence="1" id="KW-0285">Flavoprotein</keyword>
<dbReference type="Gene3D" id="3.30.43.10">
    <property type="entry name" value="Uridine Diphospho-n-acetylenolpyruvylglucosamine Reductase, domain 2"/>
    <property type="match status" value="1"/>
</dbReference>
<comment type="caution">
    <text evidence="4">The sequence shown here is derived from an EMBL/GenBank/DDBJ whole genome shotgun (WGS) entry which is preliminary data.</text>
</comment>
<dbReference type="SMART" id="SM01092">
    <property type="entry name" value="CO_deh_flav_C"/>
    <property type="match status" value="1"/>
</dbReference>
<dbReference type="InterPro" id="IPR016169">
    <property type="entry name" value="FAD-bd_PCMH_sub2"/>
</dbReference>
<protein>
    <submittedName>
        <fullName evidence="4">Xanthine dehydrogenase family protein subunit M</fullName>
    </submittedName>
</protein>
<dbReference type="InterPro" id="IPR036318">
    <property type="entry name" value="FAD-bd_PCMH-like_sf"/>
</dbReference>
<dbReference type="PANTHER" id="PTHR42659:SF9">
    <property type="entry name" value="XANTHINE DEHYDROGENASE FAD-BINDING SUBUNIT XDHB-RELATED"/>
    <property type="match status" value="1"/>
</dbReference>
<evidence type="ECO:0000256" key="2">
    <source>
        <dbReference type="ARBA" id="ARBA00023002"/>
    </source>
</evidence>
<name>A0ABT1NC57_9FIRM</name>
<dbReference type="PROSITE" id="PS51387">
    <property type="entry name" value="FAD_PCMH"/>
    <property type="match status" value="1"/>
</dbReference>
<dbReference type="Pfam" id="PF03450">
    <property type="entry name" value="CO_deh_flav_C"/>
    <property type="match status" value="1"/>
</dbReference>
<dbReference type="Pfam" id="PF00941">
    <property type="entry name" value="FAD_binding_5"/>
    <property type="match status" value="1"/>
</dbReference>
<evidence type="ECO:0000259" key="3">
    <source>
        <dbReference type="PROSITE" id="PS51387"/>
    </source>
</evidence>
<dbReference type="SUPFAM" id="SSF56176">
    <property type="entry name" value="FAD-binding/transporter-associated domain-like"/>
    <property type="match status" value="1"/>
</dbReference>
<dbReference type="InterPro" id="IPR016167">
    <property type="entry name" value="FAD-bd_PCMH_sub1"/>
</dbReference>
<dbReference type="InterPro" id="IPR051312">
    <property type="entry name" value="Diverse_Substr_Oxidored"/>
</dbReference>
<dbReference type="Proteomes" id="UP001651880">
    <property type="component" value="Unassembled WGS sequence"/>
</dbReference>
<evidence type="ECO:0000256" key="1">
    <source>
        <dbReference type="ARBA" id="ARBA00022630"/>
    </source>
</evidence>
<gene>
    <name evidence="4" type="ORF">LJD61_04730</name>
</gene>
<evidence type="ECO:0000313" key="4">
    <source>
        <dbReference type="EMBL" id="MCQ1528850.1"/>
    </source>
</evidence>
<dbReference type="Gene3D" id="3.30.465.10">
    <property type="match status" value="1"/>
</dbReference>
<dbReference type="InterPro" id="IPR016166">
    <property type="entry name" value="FAD-bd_PCMH"/>
</dbReference>
<reference evidence="4 5" key="1">
    <citation type="submission" date="2021-10" db="EMBL/GenBank/DDBJ databases">
        <title>Lutispora strain m25 sp. nov., a thermophilic, non-spore-forming bacterium isolated from a lab-scale methanogenic bioreactor digesting anaerobic sludge.</title>
        <authorList>
            <person name="El Houari A."/>
            <person name="Mcdonald J."/>
        </authorList>
    </citation>
    <scope>NUCLEOTIDE SEQUENCE [LARGE SCALE GENOMIC DNA]</scope>
    <source>
        <strain evidence="5">m25</strain>
    </source>
</reference>
<accession>A0ABT1NC57</accession>
<evidence type="ECO:0000313" key="5">
    <source>
        <dbReference type="Proteomes" id="UP001651880"/>
    </source>
</evidence>
<dbReference type="InterPro" id="IPR005107">
    <property type="entry name" value="CO_DH_flav_C"/>
</dbReference>
<dbReference type="PANTHER" id="PTHR42659">
    <property type="entry name" value="XANTHINE DEHYDROGENASE SUBUNIT C-RELATED"/>
    <property type="match status" value="1"/>
</dbReference>
<keyword evidence="2" id="KW-0560">Oxidoreductase</keyword>
<organism evidence="4 5">
    <name type="scientific">Lutispora saccharofermentans</name>
    <dbReference type="NCBI Taxonomy" id="3024236"/>
    <lineage>
        <taxon>Bacteria</taxon>
        <taxon>Bacillati</taxon>
        <taxon>Bacillota</taxon>
        <taxon>Clostridia</taxon>
        <taxon>Lutisporales</taxon>
        <taxon>Lutisporaceae</taxon>
        <taxon>Lutispora</taxon>
    </lineage>
</organism>
<dbReference type="SUPFAM" id="SSF55447">
    <property type="entry name" value="CO dehydrogenase flavoprotein C-terminal domain-like"/>
    <property type="match status" value="1"/>
</dbReference>
<proteinExistence type="predicted"/>
<keyword evidence="5" id="KW-1185">Reference proteome</keyword>
<dbReference type="EMBL" id="JAJEKE010000002">
    <property type="protein sequence ID" value="MCQ1528850.1"/>
    <property type="molecule type" value="Genomic_DNA"/>
</dbReference>
<sequence>MKQSNVKAYFKPLSLNEAISILKDYEGETRIIAGATDFFADDHPAVEALIDICGLELSYIKEDEGFLKIGALTTINELVKSEVISSKYHGLWEASKVLGDKTIRNTATIGGNICSSVPSADSVPALVALGAVLSIKAPSGEKKVKIEEFFTGPRKNVLKKNEILTEIQIPICNCKFGTGFEKMTRNSEDLALVNAAAYIKVDGDNKIKEARVALGAVAPTVVRAKKLEEALMGIKPEEEKLEKLTELVKESISPISDVRCSEDYREHASKVLAKRAILEAYKRAVEKN</sequence>